<dbReference type="Pfam" id="PF00756">
    <property type="entry name" value="Esterase"/>
    <property type="match status" value="1"/>
</dbReference>
<evidence type="ECO:0000313" key="3">
    <source>
        <dbReference type="Proteomes" id="UP001150062"/>
    </source>
</evidence>
<protein>
    <submittedName>
        <fullName evidence="2">Conserved membrane protein</fullName>
    </submittedName>
</protein>
<reference evidence="2" key="1">
    <citation type="submission" date="2022-08" db="EMBL/GenBank/DDBJ databases">
        <title>Novel sulfate-reducing endosymbionts in the free-living metamonad Anaeramoeba.</title>
        <authorList>
            <person name="Jerlstrom-Hultqvist J."/>
            <person name="Cepicka I."/>
            <person name="Gallot-Lavallee L."/>
            <person name="Salas-Leiva D."/>
            <person name="Curtis B.A."/>
            <person name="Zahonova K."/>
            <person name="Pipaliya S."/>
            <person name="Dacks J."/>
            <person name="Roger A.J."/>
        </authorList>
    </citation>
    <scope>NUCLEOTIDE SEQUENCE</scope>
    <source>
        <strain evidence="2">Schooner1</strain>
    </source>
</reference>
<dbReference type="SUPFAM" id="SSF49452">
    <property type="entry name" value="Starch-binding domain-like"/>
    <property type="match status" value="1"/>
</dbReference>
<dbReference type="InterPro" id="IPR050583">
    <property type="entry name" value="Mycobacterial_A85_antigen"/>
</dbReference>
<dbReference type="InterPro" id="IPR029058">
    <property type="entry name" value="AB_hydrolase_fold"/>
</dbReference>
<dbReference type="Gene3D" id="3.40.50.1820">
    <property type="entry name" value="alpha/beta hydrolase"/>
    <property type="match status" value="1"/>
</dbReference>
<feature type="chain" id="PRO_5046064948" evidence="1">
    <location>
        <begin position="20"/>
        <end position="376"/>
    </location>
</feature>
<feature type="signal peptide" evidence="1">
    <location>
        <begin position="1"/>
        <end position="19"/>
    </location>
</feature>
<dbReference type="InterPro" id="IPR000801">
    <property type="entry name" value="Esterase-like"/>
</dbReference>
<dbReference type="InterPro" id="IPR013784">
    <property type="entry name" value="Carb-bd-like_fold"/>
</dbReference>
<dbReference type="PANTHER" id="PTHR48098">
    <property type="entry name" value="ENTEROCHELIN ESTERASE-RELATED"/>
    <property type="match status" value="1"/>
</dbReference>
<dbReference type="PANTHER" id="PTHR48098:SF6">
    <property type="entry name" value="FERRI-BACILLIBACTIN ESTERASE BESA"/>
    <property type="match status" value="1"/>
</dbReference>
<gene>
    <name evidence="2" type="ORF">M0813_17939</name>
</gene>
<dbReference type="InterPro" id="IPR013783">
    <property type="entry name" value="Ig-like_fold"/>
</dbReference>
<comment type="caution">
    <text evidence="2">The sequence shown here is derived from an EMBL/GenBank/DDBJ whole genome shotgun (WGS) entry which is preliminary data.</text>
</comment>
<organism evidence="2 3">
    <name type="scientific">Anaeramoeba flamelloides</name>
    <dbReference type="NCBI Taxonomy" id="1746091"/>
    <lineage>
        <taxon>Eukaryota</taxon>
        <taxon>Metamonada</taxon>
        <taxon>Anaeramoebidae</taxon>
        <taxon>Anaeramoeba</taxon>
    </lineage>
</organism>
<sequence>MFSLSNLVFLFFLIASICCTTKIHVTLYYPDNNLSGSQLYIRGNGSNINWDQGTLMKQTAANKWEIDLEISDLANEVEFKALVDDTTWQIGANFGLTVDSTKKTHSFVGYPWFYTTNGKYVYLRKVYSPQLKNTRDVVTYLPPSYYENKFKRYDQVIIACDGQNLFNKSTSFLVPWYIQNTVDELISEGKMEEVVVVGIDNAGEQRTVEYTYDYDPTVKDGGKADVYLDFVEDVVLPLVNSNYRLSAKKYTTLGSSLGGILSCYAGWTRPSVYDKSVCMSSSFWWNSESFNTNILVNKPAPEPLGSFYLDSGDQGDGKDDEEETIRVREHMKKLGYTMDQNLFYYLDKGAYHNEYYWGKRFWIPMTYLFAPSPDLV</sequence>
<evidence type="ECO:0000313" key="2">
    <source>
        <dbReference type="EMBL" id="KAJ6248274.1"/>
    </source>
</evidence>
<name>A0ABQ8YUK7_9EUKA</name>
<dbReference type="Gene3D" id="2.60.40.10">
    <property type="entry name" value="Immunoglobulins"/>
    <property type="match status" value="1"/>
</dbReference>
<keyword evidence="3" id="KW-1185">Reference proteome</keyword>
<keyword evidence="1" id="KW-0732">Signal</keyword>
<dbReference type="SUPFAM" id="SSF53474">
    <property type="entry name" value="alpha/beta-Hydrolases"/>
    <property type="match status" value="1"/>
</dbReference>
<accession>A0ABQ8YUK7</accession>
<dbReference type="Proteomes" id="UP001150062">
    <property type="component" value="Unassembled WGS sequence"/>
</dbReference>
<proteinExistence type="predicted"/>
<dbReference type="EMBL" id="JAOAOG010000116">
    <property type="protein sequence ID" value="KAJ6248274.1"/>
    <property type="molecule type" value="Genomic_DNA"/>
</dbReference>
<evidence type="ECO:0000256" key="1">
    <source>
        <dbReference type="SAM" id="SignalP"/>
    </source>
</evidence>